<gene>
    <name evidence="2" type="ORF">C5L36_0D06240</name>
    <name evidence="4" type="ORF">CAS74_002601</name>
    <name evidence="3" type="ORF">JL09_g3009</name>
</gene>
<evidence type="ECO:0000313" key="6">
    <source>
        <dbReference type="Proteomes" id="UP000195871"/>
    </source>
</evidence>
<dbReference type="GO" id="GO:0005829">
    <property type="term" value="C:cytosol"/>
    <property type="evidence" value="ECO:0007669"/>
    <property type="project" value="TreeGrafter"/>
</dbReference>
<reference evidence="4 6" key="3">
    <citation type="submission" date="2017-05" db="EMBL/GenBank/DDBJ databases">
        <title>The Genome Sequence of Candida krusei Ckrusei653.</title>
        <authorList>
            <person name="Cuomo C."/>
            <person name="Forche A."/>
            <person name="Young S."/>
            <person name="Abouelleil A."/>
            <person name="Cao P."/>
            <person name="Chapman S."/>
            <person name="Cusick C."/>
            <person name="Shea T."/>
            <person name="Nusbaum C."/>
            <person name="Birren B."/>
        </authorList>
    </citation>
    <scope>NUCLEOTIDE SEQUENCE [LARGE SCALE GENOMIC DNA]</scope>
    <source>
        <strain evidence="4 6">Ckrusei653</strain>
    </source>
</reference>
<organism evidence="3 5">
    <name type="scientific">Pichia kudriavzevii</name>
    <name type="common">Yeast</name>
    <name type="synonym">Issatchenkia orientalis</name>
    <dbReference type="NCBI Taxonomy" id="4909"/>
    <lineage>
        <taxon>Eukaryota</taxon>
        <taxon>Fungi</taxon>
        <taxon>Dikarya</taxon>
        <taxon>Ascomycota</taxon>
        <taxon>Saccharomycotina</taxon>
        <taxon>Pichiomycetes</taxon>
        <taxon>Pichiales</taxon>
        <taxon>Pichiaceae</taxon>
        <taxon>Pichia</taxon>
    </lineage>
</organism>
<dbReference type="Pfam" id="PF00117">
    <property type="entry name" value="GATase"/>
    <property type="match status" value="1"/>
</dbReference>
<dbReference type="Proteomes" id="UP000249293">
    <property type="component" value="Chromosome 4"/>
</dbReference>
<dbReference type="InterPro" id="IPR017926">
    <property type="entry name" value="GATASE"/>
</dbReference>
<sequence>MKVALVLLDETRYSGFDFADMGANFLRKTFQDMGEAIEFDKFEYIVDGELPDPLEYGLVYLTGSKKDSYEETPFNDKLIEFIRDACSQNVKILGICYGHQIIARSMGFKTAVNPLGWELGNHTVQLSEEDQRKLGVDFDEYTISMIHQDIVTGDSERFVGSTEKCGIQGITVENVLTFQGHPEFTSDLVLEMSKKKLQEAEIDREHFNDIVERSQLLEDGMDDNGNKRLREIVYKFVL</sequence>
<dbReference type="CDD" id="cd01741">
    <property type="entry name" value="GATase1_1"/>
    <property type="match status" value="1"/>
</dbReference>
<dbReference type="InterPro" id="IPR044992">
    <property type="entry name" value="ChyE-like"/>
</dbReference>
<dbReference type="EMBL" id="NHMM01000003">
    <property type="protein sequence ID" value="OUT22855.1"/>
    <property type="molecule type" value="Genomic_DNA"/>
</dbReference>
<dbReference type="EMBL" id="JQFK01000028">
    <property type="protein sequence ID" value="KGK37867.1"/>
    <property type="molecule type" value="Genomic_DNA"/>
</dbReference>
<reference evidence="3" key="2">
    <citation type="submission" date="2014-08" db="EMBL/GenBank/DDBJ databases">
        <title>Exploiting Issatchenkia orientalis SD108 for Succinic Acid Production.</title>
        <authorList>
            <person name="Xiao H."/>
            <person name="Shao Z."/>
            <person name="Jiang Y."/>
            <person name="Dole S."/>
            <person name="Zhao H."/>
        </authorList>
    </citation>
    <scope>NUCLEOTIDE SEQUENCE [LARGE SCALE GENOMIC DNA]</scope>
    <source>
        <strain evidence="3">SD108</strain>
    </source>
</reference>
<dbReference type="HOGENOM" id="CLU_054974_0_0_1"/>
<dbReference type="Proteomes" id="UP000029867">
    <property type="component" value="Unassembled WGS sequence"/>
</dbReference>
<dbReference type="PANTHER" id="PTHR42695:SF5">
    <property type="entry name" value="GLUTAMINE AMIDOTRANSFERASE YLR126C-RELATED"/>
    <property type="match status" value="1"/>
</dbReference>
<evidence type="ECO:0000259" key="1">
    <source>
        <dbReference type="Pfam" id="PF00117"/>
    </source>
</evidence>
<dbReference type="EMBL" id="CP028776">
    <property type="protein sequence ID" value="AWU77898.1"/>
    <property type="molecule type" value="Genomic_DNA"/>
</dbReference>
<dbReference type="eggNOG" id="KOG3179">
    <property type="taxonomic scope" value="Eukaryota"/>
</dbReference>
<accession>A0A099P132</accession>
<dbReference type="GO" id="GO:0005634">
    <property type="term" value="C:nucleus"/>
    <property type="evidence" value="ECO:0007669"/>
    <property type="project" value="TreeGrafter"/>
</dbReference>
<dbReference type="PROSITE" id="PS51273">
    <property type="entry name" value="GATASE_TYPE_1"/>
    <property type="match status" value="1"/>
</dbReference>
<dbReference type="Gene3D" id="3.40.50.880">
    <property type="match status" value="1"/>
</dbReference>
<evidence type="ECO:0000313" key="5">
    <source>
        <dbReference type="Proteomes" id="UP000029867"/>
    </source>
</evidence>
<dbReference type="STRING" id="4909.A0A099P132"/>
<dbReference type="GeneID" id="40385726"/>
<dbReference type="InterPro" id="IPR029062">
    <property type="entry name" value="Class_I_gatase-like"/>
</dbReference>
<evidence type="ECO:0000313" key="2">
    <source>
        <dbReference type="EMBL" id="AWU77898.1"/>
    </source>
</evidence>
<evidence type="ECO:0000313" key="3">
    <source>
        <dbReference type="EMBL" id="KGK37867.1"/>
    </source>
</evidence>
<dbReference type="RefSeq" id="XP_029323374.1">
    <property type="nucleotide sequence ID" value="XM_029467514.1"/>
</dbReference>
<evidence type="ECO:0000313" key="7">
    <source>
        <dbReference type="Proteomes" id="UP000249293"/>
    </source>
</evidence>
<dbReference type="PANTHER" id="PTHR42695">
    <property type="entry name" value="GLUTAMINE AMIDOTRANSFERASE YLR126C-RELATED"/>
    <property type="match status" value="1"/>
</dbReference>
<dbReference type="OrthoDB" id="92161at2759"/>
<dbReference type="VEuPathDB" id="FungiDB:C5L36_0D06240"/>
<feature type="domain" description="Glutamine amidotransferase" evidence="1">
    <location>
        <begin position="76"/>
        <end position="186"/>
    </location>
</feature>
<reference evidence="5" key="1">
    <citation type="journal article" date="2014" name="Microb. Cell Fact.">
        <title>Exploiting Issatchenkia orientalis SD108 for succinic acid production.</title>
        <authorList>
            <person name="Xiao H."/>
            <person name="Shao Z."/>
            <person name="Jiang Y."/>
            <person name="Dole S."/>
            <person name="Zhao H."/>
        </authorList>
    </citation>
    <scope>NUCLEOTIDE SEQUENCE [LARGE SCALE GENOMIC DNA]</scope>
    <source>
        <strain evidence="5">SD108</strain>
    </source>
</reference>
<dbReference type="KEGG" id="pkz:C5L36_0D06240"/>
<reference evidence="2 7" key="4">
    <citation type="submission" date="2018-06" db="EMBL/GenBank/DDBJ databases">
        <title>Population genomics shows no distinction between pathogenic Candida krusei and environmental Pichia kudriavzevii: One species, four names.</title>
        <authorList>
            <person name="Douglass A.P."/>
            <person name="Offei B."/>
            <person name="Braun-Galleani S."/>
            <person name="Coughlan A.Y."/>
            <person name="Martos A."/>
            <person name="Ortiz-Merino R.A."/>
            <person name="Byrne K.P."/>
            <person name="Wolfe K.H."/>
        </authorList>
    </citation>
    <scope>NUCLEOTIDE SEQUENCE [LARGE SCALE GENOMIC DNA]</scope>
    <source>
        <strain evidence="2 7">CBS573</strain>
    </source>
</reference>
<dbReference type="AlphaFoldDB" id="A0A099P132"/>
<name>A0A099P132_PICKU</name>
<proteinExistence type="predicted"/>
<protein>
    <recommendedName>
        <fullName evidence="1">Glutamine amidotransferase domain-containing protein</fullName>
    </recommendedName>
</protein>
<keyword evidence="7" id="KW-1185">Reference proteome</keyword>
<dbReference type="Proteomes" id="UP000195871">
    <property type="component" value="Unassembled WGS sequence"/>
</dbReference>
<dbReference type="SUPFAM" id="SSF52317">
    <property type="entry name" value="Class I glutamine amidotransferase-like"/>
    <property type="match status" value="1"/>
</dbReference>
<evidence type="ECO:0000313" key="4">
    <source>
        <dbReference type="EMBL" id="OUT22855.1"/>
    </source>
</evidence>